<accession>A0A0W8FFL1</accession>
<dbReference type="CDD" id="cd04584">
    <property type="entry name" value="CBS_pair_AcuB_like"/>
    <property type="match status" value="1"/>
</dbReference>
<keyword evidence="1" id="KW-0129">CBS domain</keyword>
<dbReference type="InterPro" id="IPR046342">
    <property type="entry name" value="CBS_dom_sf"/>
</dbReference>
<sequence>MILMRAADVMSSPVFVVRPAENAAYARRLMLKHRISRLPVIEEGHLVGIITKKDLAYRLRQSEPIWRRRPIDRIPISILMAPDPITVAPNTSVREIAAIMLDRDISGLPVMEDGTLAGIVTKLDLMRSAYVGSLTKDVAAIMEEPATVDRYHSLDHIINTIREKNNKLIVVNDNGSIAGIITESNLAFYEYMDERMSLPERDITHLRKEEAGGRKSYRHVVEVSAVAEDLMSRPVITIAPDATVAEAVGLMLEERINSLVVVDGEELKGILKRDDIIKEVAK</sequence>
<dbReference type="PROSITE" id="PS51371">
    <property type="entry name" value="CBS"/>
    <property type="match status" value="4"/>
</dbReference>
<feature type="domain" description="CBS" evidence="2">
    <location>
        <begin position="231"/>
        <end position="282"/>
    </location>
</feature>
<dbReference type="PANTHER" id="PTHR43080:SF29">
    <property type="entry name" value="OS02G0818000 PROTEIN"/>
    <property type="match status" value="1"/>
</dbReference>
<proteinExistence type="predicted"/>
<feature type="domain" description="CBS" evidence="2">
    <location>
        <begin position="80"/>
        <end position="138"/>
    </location>
</feature>
<dbReference type="InterPro" id="IPR051257">
    <property type="entry name" value="Diverse_CBS-Domain"/>
</dbReference>
<dbReference type="Gene3D" id="3.10.580.10">
    <property type="entry name" value="CBS-domain"/>
    <property type="match status" value="2"/>
</dbReference>
<reference evidence="3" key="1">
    <citation type="journal article" date="2015" name="Proc. Natl. Acad. Sci. U.S.A.">
        <title>Networks of energetic and metabolic interactions define dynamics in microbial communities.</title>
        <authorList>
            <person name="Embree M."/>
            <person name="Liu J.K."/>
            <person name="Al-Bassam M.M."/>
            <person name="Zengler K."/>
        </authorList>
    </citation>
    <scope>NUCLEOTIDE SEQUENCE</scope>
</reference>
<dbReference type="InterPro" id="IPR000644">
    <property type="entry name" value="CBS_dom"/>
</dbReference>
<organism evidence="3">
    <name type="scientific">hydrocarbon metagenome</name>
    <dbReference type="NCBI Taxonomy" id="938273"/>
    <lineage>
        <taxon>unclassified sequences</taxon>
        <taxon>metagenomes</taxon>
        <taxon>ecological metagenomes</taxon>
    </lineage>
</organism>
<dbReference type="Pfam" id="PF00571">
    <property type="entry name" value="CBS"/>
    <property type="match status" value="4"/>
</dbReference>
<evidence type="ECO:0000256" key="1">
    <source>
        <dbReference type="ARBA" id="ARBA00023122"/>
    </source>
</evidence>
<dbReference type="PANTHER" id="PTHR43080">
    <property type="entry name" value="CBS DOMAIN-CONTAINING PROTEIN CBSX3, MITOCHONDRIAL"/>
    <property type="match status" value="1"/>
</dbReference>
<comment type="caution">
    <text evidence="3">The sequence shown here is derived from an EMBL/GenBank/DDBJ whole genome shotgun (WGS) entry which is preliminary data.</text>
</comment>
<dbReference type="AlphaFoldDB" id="A0A0W8FFL1"/>
<feature type="domain" description="CBS" evidence="2">
    <location>
        <begin position="141"/>
        <end position="198"/>
    </location>
</feature>
<feature type="domain" description="CBS" evidence="2">
    <location>
        <begin position="10"/>
        <end position="65"/>
    </location>
</feature>
<dbReference type="EMBL" id="LNQE01001264">
    <property type="protein sequence ID" value="KUG19705.1"/>
    <property type="molecule type" value="Genomic_DNA"/>
</dbReference>
<evidence type="ECO:0000313" key="3">
    <source>
        <dbReference type="EMBL" id="KUG19705.1"/>
    </source>
</evidence>
<name>A0A0W8FFL1_9ZZZZ</name>
<protein>
    <submittedName>
        <fullName evidence="3">Cbs domain protein</fullName>
    </submittedName>
</protein>
<evidence type="ECO:0000259" key="2">
    <source>
        <dbReference type="PROSITE" id="PS51371"/>
    </source>
</evidence>
<dbReference type="SMART" id="SM00116">
    <property type="entry name" value="CBS"/>
    <property type="match status" value="4"/>
</dbReference>
<dbReference type="SUPFAM" id="SSF54631">
    <property type="entry name" value="CBS-domain pair"/>
    <property type="match status" value="2"/>
</dbReference>
<gene>
    <name evidence="3" type="ORF">ASZ90_010582</name>
</gene>